<dbReference type="EMBL" id="CAJNIZ010042068">
    <property type="protein sequence ID" value="CAE7620246.1"/>
    <property type="molecule type" value="Genomic_DNA"/>
</dbReference>
<accession>A0A812V8J0</accession>
<reference evidence="2" key="1">
    <citation type="submission" date="2021-02" db="EMBL/GenBank/DDBJ databases">
        <authorList>
            <person name="Dougan E. K."/>
            <person name="Rhodes N."/>
            <person name="Thang M."/>
            <person name="Chan C."/>
        </authorList>
    </citation>
    <scope>NUCLEOTIDE SEQUENCE</scope>
</reference>
<feature type="non-terminal residue" evidence="2">
    <location>
        <position position="1"/>
    </location>
</feature>
<keyword evidence="3" id="KW-1185">Reference proteome</keyword>
<organism evidence="2 3">
    <name type="scientific">Symbiodinium pilosum</name>
    <name type="common">Dinoflagellate</name>
    <dbReference type="NCBI Taxonomy" id="2952"/>
    <lineage>
        <taxon>Eukaryota</taxon>
        <taxon>Sar</taxon>
        <taxon>Alveolata</taxon>
        <taxon>Dinophyceae</taxon>
        <taxon>Suessiales</taxon>
        <taxon>Symbiodiniaceae</taxon>
        <taxon>Symbiodinium</taxon>
    </lineage>
</organism>
<dbReference type="AlphaFoldDB" id="A0A812V8J0"/>
<evidence type="ECO:0000256" key="1">
    <source>
        <dbReference type="SAM" id="MobiDB-lite"/>
    </source>
</evidence>
<protein>
    <submittedName>
        <fullName evidence="2">Mut-7 protein</fullName>
    </submittedName>
</protein>
<gene>
    <name evidence="2" type="primary">mut-7</name>
    <name evidence="2" type="ORF">SPIL2461_LOCUS16263</name>
</gene>
<dbReference type="Proteomes" id="UP000649617">
    <property type="component" value="Unassembled WGS sequence"/>
</dbReference>
<proteinExistence type="predicted"/>
<dbReference type="InterPro" id="IPR036397">
    <property type="entry name" value="RNaseH_sf"/>
</dbReference>
<name>A0A812V8J0_SYMPI</name>
<evidence type="ECO:0000313" key="3">
    <source>
        <dbReference type="Proteomes" id="UP000649617"/>
    </source>
</evidence>
<dbReference type="Gene3D" id="3.30.420.10">
    <property type="entry name" value="Ribonuclease H-like superfamily/Ribonuclease H"/>
    <property type="match status" value="1"/>
</dbReference>
<dbReference type="OrthoDB" id="10261556at2759"/>
<dbReference type="GO" id="GO:0003676">
    <property type="term" value="F:nucleic acid binding"/>
    <property type="evidence" value="ECO:0007669"/>
    <property type="project" value="InterPro"/>
</dbReference>
<feature type="region of interest" description="Disordered" evidence="1">
    <location>
        <begin position="46"/>
        <end position="68"/>
    </location>
</feature>
<comment type="caution">
    <text evidence="2">The sequence shown here is derived from an EMBL/GenBank/DDBJ whole genome shotgun (WGS) entry which is preliminary data.</text>
</comment>
<evidence type="ECO:0000313" key="2">
    <source>
        <dbReference type="EMBL" id="CAE7620246.1"/>
    </source>
</evidence>
<sequence>EQFGRATPSAPEEVRRKREAQFNNGIVDMVAEQIRILEEVHVPSQQDVGTARKVGAKKSEVPPAPDEPTLALAIPNAVHLVAEASGLQKLENVLRERLSGSADLPDSDSEQPHASTVTPLLPIVGIDAEWRPKSPTGIALLQLSFRRSVFLLDMVALHLRLE</sequence>